<dbReference type="RefSeq" id="WP_005903556.1">
    <property type="nucleotide sequence ID" value="NZ_ADVK01000042.1"/>
</dbReference>
<feature type="active site" description="Proton donor" evidence="1">
    <location>
        <position position="9"/>
    </location>
</feature>
<evidence type="ECO:0000256" key="2">
    <source>
        <dbReference type="PIRSR" id="PIRSR000915-2"/>
    </source>
</evidence>
<dbReference type="GO" id="GO:0016791">
    <property type="term" value="F:phosphatase activity"/>
    <property type="evidence" value="ECO:0007669"/>
    <property type="project" value="TreeGrafter"/>
</dbReference>
<evidence type="ECO:0000313" key="4">
    <source>
        <dbReference type="EMBL" id="EFG94896.1"/>
    </source>
</evidence>
<feature type="binding site" evidence="2">
    <location>
        <position position="179"/>
    </location>
    <ligand>
        <name>substrate</name>
    </ligand>
</feature>
<dbReference type="InterPro" id="IPR036412">
    <property type="entry name" value="HAD-like_sf"/>
</dbReference>
<sequence length="252" mass="28487">MKTYIIDLDGTMYSGGTNIDGAREFIDYLHSKNLPYIFLTNNATRTKKLAKEHMLNLGFKDIKEEDFFTSAMATAQYIAKNYTEKKCFMLGESGLEEALKECNLELVQENANFVVVGLDRNATYKKYSEALHHILKGAKFIATNPDRLLANNETFDIGNGAVIDMLEYASGVEAVKIGKPYQTILNILLEEKKLKKEDIILLGDNLETDIKLGYDAKIETIMVCSGVHTEKDIARLKVYPTRVVKNLRELIK</sequence>
<evidence type="ECO:0000256" key="1">
    <source>
        <dbReference type="PIRSR" id="PIRSR000915-1"/>
    </source>
</evidence>
<feature type="binding site" evidence="3">
    <location>
        <position position="9"/>
    </location>
    <ligand>
        <name>Mg(2+)</name>
        <dbReference type="ChEBI" id="CHEBI:18420"/>
    </ligand>
</feature>
<comment type="cofactor">
    <cofactor evidence="3">
        <name>Mg(2+)</name>
        <dbReference type="ChEBI" id="CHEBI:18420"/>
    </cofactor>
    <text evidence="3">Divalent metal ions. Mg(2+) is the most effective.</text>
</comment>
<evidence type="ECO:0000256" key="3">
    <source>
        <dbReference type="PIRSR" id="PIRSR000915-3"/>
    </source>
</evidence>
<reference evidence="4 5" key="1">
    <citation type="submission" date="2010-04" db="EMBL/GenBank/DDBJ databases">
        <authorList>
            <person name="Qin X."/>
            <person name="Bachman B."/>
            <person name="Battles P."/>
            <person name="Bell A."/>
            <person name="Bess C."/>
            <person name="Bickham C."/>
            <person name="Chaboub L."/>
            <person name="Chen D."/>
            <person name="Coyle M."/>
            <person name="Deiros D.R."/>
            <person name="Dinh H."/>
            <person name="Forbes L."/>
            <person name="Fowler G."/>
            <person name="Francisco L."/>
            <person name="Fu Q."/>
            <person name="Gubbala S."/>
            <person name="Hale W."/>
            <person name="Han Y."/>
            <person name="Hemphill L."/>
            <person name="Highlander S.K."/>
            <person name="Hirani K."/>
            <person name="Hogues M."/>
            <person name="Jackson L."/>
            <person name="Jakkamsetti A."/>
            <person name="Javaid M."/>
            <person name="Jiang H."/>
            <person name="Korchina V."/>
            <person name="Kovar C."/>
            <person name="Lara F."/>
            <person name="Lee S."/>
            <person name="Mata R."/>
            <person name="Mathew T."/>
            <person name="Moen C."/>
            <person name="Morales K."/>
            <person name="Munidasa M."/>
            <person name="Nazareth L."/>
            <person name="Ngo R."/>
            <person name="Nguyen L."/>
            <person name="Okwuonu G."/>
            <person name="Ongeri F."/>
            <person name="Patil S."/>
            <person name="Petrosino J."/>
            <person name="Pham C."/>
            <person name="Pham P."/>
            <person name="Pu L.-L."/>
            <person name="Puazo M."/>
            <person name="Raj R."/>
            <person name="Reid J."/>
            <person name="Rouhana J."/>
            <person name="Saada N."/>
            <person name="Shang Y."/>
            <person name="Simmons D."/>
            <person name="Thornton R."/>
            <person name="Warren J."/>
            <person name="Weissenberger G."/>
            <person name="Zhang J."/>
            <person name="Zhang L."/>
            <person name="Zhou C."/>
            <person name="Zhu D."/>
            <person name="Muzny D."/>
            <person name="Worley K."/>
            <person name="Gibbs R."/>
        </authorList>
    </citation>
    <scope>NUCLEOTIDE SEQUENCE [LARGE SCALE GENOMIC DNA]</scope>
    <source>
        <strain evidence="5">ATCC 23726 / VPI 4351</strain>
    </source>
</reference>
<dbReference type="InterPro" id="IPR006357">
    <property type="entry name" value="HAD-SF_hydro_IIA"/>
</dbReference>
<dbReference type="GO" id="GO:0046872">
    <property type="term" value="F:metal ion binding"/>
    <property type="evidence" value="ECO:0007669"/>
    <property type="project" value="UniProtKB-KW"/>
</dbReference>
<dbReference type="GO" id="GO:0005737">
    <property type="term" value="C:cytoplasm"/>
    <property type="evidence" value="ECO:0007669"/>
    <property type="project" value="TreeGrafter"/>
</dbReference>
<dbReference type="PANTHER" id="PTHR19288">
    <property type="entry name" value="4-NITROPHENYLPHOSPHATASE-RELATED"/>
    <property type="match status" value="1"/>
</dbReference>
<dbReference type="SUPFAM" id="SSF56784">
    <property type="entry name" value="HAD-like"/>
    <property type="match status" value="1"/>
</dbReference>
<organism evidence="4 5">
    <name type="scientific">Fusobacterium nucleatum subsp. nucleatum (strain ATCC 23726 / VPI 4351)</name>
    <dbReference type="NCBI Taxonomy" id="525283"/>
    <lineage>
        <taxon>Bacteria</taxon>
        <taxon>Fusobacteriati</taxon>
        <taxon>Fusobacteriota</taxon>
        <taxon>Fusobacteriia</taxon>
        <taxon>Fusobacteriales</taxon>
        <taxon>Fusobacteriaceae</taxon>
        <taxon>Fusobacterium</taxon>
    </lineage>
</organism>
<dbReference type="Pfam" id="PF13344">
    <property type="entry name" value="Hydrolase_6"/>
    <property type="match status" value="1"/>
</dbReference>
<feature type="binding site" evidence="3">
    <location>
        <position position="7"/>
    </location>
    <ligand>
        <name>Mg(2+)</name>
        <dbReference type="ChEBI" id="CHEBI:18420"/>
    </ligand>
</feature>
<keyword evidence="3" id="KW-0479">Metal-binding</keyword>
<dbReference type="PANTHER" id="PTHR19288:SF46">
    <property type="entry name" value="HALOACID DEHALOGENASE-LIKE HYDROLASE DOMAIN-CONTAINING PROTEIN 2"/>
    <property type="match status" value="1"/>
</dbReference>
<dbReference type="PIRSF" id="PIRSF000915">
    <property type="entry name" value="PGP-type_phosphatase"/>
    <property type="match status" value="1"/>
</dbReference>
<keyword evidence="3" id="KW-0460">Magnesium</keyword>
<dbReference type="EMBL" id="ADVK01000042">
    <property type="protein sequence ID" value="EFG94896.1"/>
    <property type="molecule type" value="Genomic_DNA"/>
</dbReference>
<feature type="active site" description="Nucleophile" evidence="1">
    <location>
        <position position="7"/>
    </location>
</feature>
<dbReference type="AlphaFoldDB" id="D5RE29"/>
<dbReference type="Proteomes" id="UP000003643">
    <property type="component" value="Unassembled WGS sequence"/>
</dbReference>
<proteinExistence type="predicted"/>
<accession>D5RE29</accession>
<dbReference type="NCBIfam" id="TIGR01460">
    <property type="entry name" value="HAD-SF-IIA"/>
    <property type="match status" value="1"/>
</dbReference>
<dbReference type="Gene3D" id="3.40.50.1000">
    <property type="entry name" value="HAD superfamily/HAD-like"/>
    <property type="match status" value="2"/>
</dbReference>
<dbReference type="EC" id="3.1.3.41" evidence="4"/>
<feature type="binding site" evidence="3">
    <location>
        <position position="204"/>
    </location>
    <ligand>
        <name>Mg(2+)</name>
        <dbReference type="ChEBI" id="CHEBI:18420"/>
    </ligand>
</feature>
<dbReference type="Pfam" id="PF13242">
    <property type="entry name" value="Hydrolase_like"/>
    <property type="match status" value="1"/>
</dbReference>
<protein>
    <submittedName>
        <fullName evidence="4">Putative HAD hydrolase, TIGR01457 family</fullName>
        <ecNumber evidence="4">3.1.3.41</ecNumber>
    </submittedName>
</protein>
<dbReference type="InterPro" id="IPR023214">
    <property type="entry name" value="HAD_sf"/>
</dbReference>
<name>D5RE29_FUSN2</name>
<gene>
    <name evidence="4" type="ORF">HMPREF0397_1464</name>
</gene>
<dbReference type="CDD" id="cd07530">
    <property type="entry name" value="HAD_Pase_UmpH-like"/>
    <property type="match status" value="1"/>
</dbReference>
<keyword evidence="4" id="KW-0378">Hydrolase</keyword>
<evidence type="ECO:0000313" key="5">
    <source>
        <dbReference type="Proteomes" id="UP000003643"/>
    </source>
</evidence>
<comment type="caution">
    <text evidence="4">The sequence shown here is derived from an EMBL/GenBank/DDBJ whole genome shotgun (WGS) entry which is preliminary data.</text>
</comment>